<reference evidence="2 3" key="1">
    <citation type="submission" date="2019-06" db="EMBL/GenBank/DDBJ databases">
        <title>WGS assembly of Gossypium darwinii.</title>
        <authorList>
            <person name="Chen Z.J."/>
            <person name="Sreedasyam A."/>
            <person name="Ando A."/>
            <person name="Song Q."/>
            <person name="De L."/>
            <person name="Hulse-Kemp A."/>
            <person name="Ding M."/>
            <person name="Ye W."/>
            <person name="Kirkbride R."/>
            <person name="Jenkins J."/>
            <person name="Plott C."/>
            <person name="Lovell J."/>
            <person name="Lin Y.-M."/>
            <person name="Vaughn R."/>
            <person name="Liu B."/>
            <person name="Li W."/>
            <person name="Simpson S."/>
            <person name="Scheffler B."/>
            <person name="Saski C."/>
            <person name="Grover C."/>
            <person name="Hu G."/>
            <person name="Conover J."/>
            <person name="Carlson J."/>
            <person name="Shu S."/>
            <person name="Boston L."/>
            <person name="Williams M."/>
            <person name="Peterson D."/>
            <person name="Mcgee K."/>
            <person name="Jones D."/>
            <person name="Wendel J."/>
            <person name="Stelly D."/>
            <person name="Grimwood J."/>
            <person name="Schmutz J."/>
        </authorList>
    </citation>
    <scope>NUCLEOTIDE SEQUENCE [LARGE SCALE GENOMIC DNA]</scope>
    <source>
        <strain evidence="2">1808015.09</strain>
    </source>
</reference>
<evidence type="ECO:0000313" key="1">
    <source>
        <dbReference type="EMBL" id="TYG51074.1"/>
    </source>
</evidence>
<accession>A0A5D2F2M0</accession>
<dbReference type="Proteomes" id="UP000323506">
    <property type="component" value="Chromosome A10"/>
</dbReference>
<sequence length="49" mass="5718">MMLKRVLLLGMRCMWPLDLRFSLSLGTLDKVKPEAFSPVGWFLFLSLLF</sequence>
<dbReference type="EMBL" id="CM017710">
    <property type="protein sequence ID" value="TYG51074.1"/>
    <property type="molecule type" value="Genomic_DNA"/>
</dbReference>
<gene>
    <name evidence="2" type="ORF">ES288_A10G218800v1</name>
    <name evidence="1" type="ORF">ES288_D10G227500v1</name>
</gene>
<keyword evidence="3" id="KW-1185">Reference proteome</keyword>
<dbReference type="EMBL" id="CM017697">
    <property type="protein sequence ID" value="TYG99727.1"/>
    <property type="molecule type" value="Genomic_DNA"/>
</dbReference>
<dbReference type="AlphaFoldDB" id="A0A5D2F2M0"/>
<name>A0A5D2F2M0_GOSDA</name>
<evidence type="ECO:0000313" key="2">
    <source>
        <dbReference type="EMBL" id="TYG99727.1"/>
    </source>
</evidence>
<protein>
    <submittedName>
        <fullName evidence="2">Uncharacterized protein</fullName>
    </submittedName>
</protein>
<organism evidence="2 3">
    <name type="scientific">Gossypium darwinii</name>
    <name type="common">Darwin's cotton</name>
    <name type="synonym">Gossypium barbadense var. darwinii</name>
    <dbReference type="NCBI Taxonomy" id="34276"/>
    <lineage>
        <taxon>Eukaryota</taxon>
        <taxon>Viridiplantae</taxon>
        <taxon>Streptophyta</taxon>
        <taxon>Embryophyta</taxon>
        <taxon>Tracheophyta</taxon>
        <taxon>Spermatophyta</taxon>
        <taxon>Magnoliopsida</taxon>
        <taxon>eudicotyledons</taxon>
        <taxon>Gunneridae</taxon>
        <taxon>Pentapetalae</taxon>
        <taxon>rosids</taxon>
        <taxon>malvids</taxon>
        <taxon>Malvales</taxon>
        <taxon>Malvaceae</taxon>
        <taxon>Malvoideae</taxon>
        <taxon>Gossypium</taxon>
    </lineage>
</organism>
<evidence type="ECO:0000313" key="3">
    <source>
        <dbReference type="Proteomes" id="UP000323506"/>
    </source>
</evidence>
<dbReference type="Proteomes" id="UP000323506">
    <property type="component" value="Chromosome D10"/>
</dbReference>
<proteinExistence type="predicted"/>